<dbReference type="EMBL" id="JAGGLB010000025">
    <property type="protein sequence ID" value="MBP1994417.1"/>
    <property type="molecule type" value="Genomic_DNA"/>
</dbReference>
<accession>A0ABS4J3K0</accession>
<protein>
    <submittedName>
        <fullName evidence="1">Uncharacterized protein</fullName>
    </submittedName>
</protein>
<reference evidence="1 2" key="1">
    <citation type="submission" date="2021-03" db="EMBL/GenBank/DDBJ databases">
        <title>Genomic Encyclopedia of Type Strains, Phase IV (KMG-IV): sequencing the most valuable type-strain genomes for metagenomic binning, comparative biology and taxonomic classification.</title>
        <authorList>
            <person name="Goeker M."/>
        </authorList>
    </citation>
    <scope>NUCLEOTIDE SEQUENCE [LARGE SCALE GENOMIC DNA]</scope>
    <source>
        <strain evidence="1 2">DSM 26048</strain>
    </source>
</reference>
<evidence type="ECO:0000313" key="2">
    <source>
        <dbReference type="Proteomes" id="UP001519287"/>
    </source>
</evidence>
<keyword evidence="2" id="KW-1185">Reference proteome</keyword>
<gene>
    <name evidence="1" type="ORF">J2Z66_006053</name>
</gene>
<dbReference type="Proteomes" id="UP001519287">
    <property type="component" value="Unassembled WGS sequence"/>
</dbReference>
<organism evidence="1 2">
    <name type="scientific">Paenibacillus eucommiae</name>
    <dbReference type="NCBI Taxonomy" id="1355755"/>
    <lineage>
        <taxon>Bacteria</taxon>
        <taxon>Bacillati</taxon>
        <taxon>Bacillota</taxon>
        <taxon>Bacilli</taxon>
        <taxon>Bacillales</taxon>
        <taxon>Paenibacillaceae</taxon>
        <taxon>Paenibacillus</taxon>
    </lineage>
</organism>
<proteinExistence type="predicted"/>
<comment type="caution">
    <text evidence="1">The sequence shown here is derived from an EMBL/GenBank/DDBJ whole genome shotgun (WGS) entry which is preliminary data.</text>
</comment>
<name>A0ABS4J3K0_9BACL</name>
<sequence length="192" mass="21910">MKRKPIRIILLLVFLWLLSYFFMAESGYSFNENKALRNSLPYQDGKVVYQKDFGSNKIIIWDTANTKYAKVIHTKWGVLHQVRNVSVLLSREPGDAINRTWSASLNSKKLYETTFAVEVKNANIEKVIISNDNIDNEISEQLDEIKNNSSIFIELEVQDGFAVSYNELPVNDVGGFVFRGLDKNGQVITVGR</sequence>
<evidence type="ECO:0000313" key="1">
    <source>
        <dbReference type="EMBL" id="MBP1994417.1"/>
    </source>
</evidence>
<dbReference type="RefSeq" id="WP_209976252.1">
    <property type="nucleotide sequence ID" value="NZ_JAGGLB010000025.1"/>
</dbReference>